<evidence type="ECO:0000256" key="2">
    <source>
        <dbReference type="PROSITE-ProRule" id="PRU00267"/>
    </source>
</evidence>
<dbReference type="SUPFAM" id="SSF47095">
    <property type="entry name" value="HMG-box"/>
    <property type="match status" value="1"/>
</dbReference>
<accession>I0Z3B4</accession>
<dbReference type="GeneID" id="17043136"/>
<protein>
    <recommendedName>
        <fullName evidence="4">HMG box domain-containing protein</fullName>
    </recommendedName>
</protein>
<reference evidence="5 6" key="1">
    <citation type="journal article" date="2012" name="Genome Biol.">
        <title>The genome of the polar eukaryotic microalga coccomyxa subellipsoidea reveals traits of cold adaptation.</title>
        <authorList>
            <person name="Blanc G."/>
            <person name="Agarkova I."/>
            <person name="Grimwood J."/>
            <person name="Kuo A."/>
            <person name="Brueggeman A."/>
            <person name="Dunigan D."/>
            <person name="Gurnon J."/>
            <person name="Ladunga I."/>
            <person name="Lindquist E."/>
            <person name="Lucas S."/>
            <person name="Pangilinan J."/>
            <person name="Proschold T."/>
            <person name="Salamov A."/>
            <person name="Schmutz J."/>
            <person name="Weeks D."/>
            <person name="Yamada T."/>
            <person name="Claverie J.M."/>
            <person name="Grigoriev I."/>
            <person name="Van Etten J."/>
            <person name="Lomsadze A."/>
            <person name="Borodovsky M."/>
        </authorList>
    </citation>
    <scope>NUCLEOTIDE SEQUENCE [LARGE SCALE GENOMIC DNA]</scope>
    <source>
        <strain evidence="5 6">C-169</strain>
    </source>
</reference>
<dbReference type="InterPro" id="IPR050342">
    <property type="entry name" value="HMGB"/>
</dbReference>
<dbReference type="PROSITE" id="PS50118">
    <property type="entry name" value="HMG_BOX_2"/>
    <property type="match status" value="1"/>
</dbReference>
<dbReference type="RefSeq" id="XP_005649677.1">
    <property type="nucleotide sequence ID" value="XM_005649620.1"/>
</dbReference>
<feature type="domain" description="HMG box" evidence="4">
    <location>
        <begin position="3"/>
        <end position="65"/>
    </location>
</feature>
<feature type="compositionally biased region" description="Basic and acidic residues" evidence="3">
    <location>
        <begin position="199"/>
        <end position="217"/>
    </location>
</feature>
<dbReference type="InterPro" id="IPR009072">
    <property type="entry name" value="Histone-fold"/>
</dbReference>
<dbReference type="InterPro" id="IPR009071">
    <property type="entry name" value="HMG_box_dom"/>
</dbReference>
<dbReference type="PANTHER" id="PTHR48112">
    <property type="entry name" value="HIGH MOBILITY GROUP PROTEIN DSP1"/>
    <property type="match status" value="1"/>
</dbReference>
<name>I0Z3B4_COCSC</name>
<feature type="region of interest" description="Disordered" evidence="3">
    <location>
        <begin position="199"/>
        <end position="243"/>
    </location>
</feature>
<dbReference type="PANTHER" id="PTHR48112:SF22">
    <property type="entry name" value="MITOCHONDRIAL TRANSCRIPTION FACTOR A, ISOFORM B"/>
    <property type="match status" value="1"/>
</dbReference>
<evidence type="ECO:0000256" key="3">
    <source>
        <dbReference type="SAM" id="MobiDB-lite"/>
    </source>
</evidence>
<dbReference type="InterPro" id="IPR003958">
    <property type="entry name" value="CBFA_NFYB_domain"/>
</dbReference>
<feature type="compositionally biased region" description="Basic and acidic residues" evidence="3">
    <location>
        <begin position="87"/>
        <end position="102"/>
    </location>
</feature>
<dbReference type="EMBL" id="AGSI01000004">
    <property type="protein sequence ID" value="EIE25133.1"/>
    <property type="molecule type" value="Genomic_DNA"/>
</dbReference>
<evidence type="ECO:0000313" key="5">
    <source>
        <dbReference type="EMBL" id="EIE25133.1"/>
    </source>
</evidence>
<organism evidence="5 6">
    <name type="scientific">Coccomyxa subellipsoidea (strain C-169)</name>
    <name type="common">Green microalga</name>
    <dbReference type="NCBI Taxonomy" id="574566"/>
    <lineage>
        <taxon>Eukaryota</taxon>
        <taxon>Viridiplantae</taxon>
        <taxon>Chlorophyta</taxon>
        <taxon>core chlorophytes</taxon>
        <taxon>Trebouxiophyceae</taxon>
        <taxon>Trebouxiophyceae incertae sedis</taxon>
        <taxon>Coccomyxaceae</taxon>
        <taxon>Coccomyxa</taxon>
        <taxon>Coccomyxa subellipsoidea</taxon>
    </lineage>
</organism>
<evidence type="ECO:0000313" key="6">
    <source>
        <dbReference type="Proteomes" id="UP000007264"/>
    </source>
</evidence>
<dbReference type="STRING" id="574566.I0Z3B4"/>
<dbReference type="SMART" id="SM00398">
    <property type="entry name" value="HMG"/>
    <property type="match status" value="1"/>
</dbReference>
<feature type="DNA-binding region" description="HMG box" evidence="2">
    <location>
        <begin position="3"/>
        <end position="65"/>
    </location>
</feature>
<dbReference type="GO" id="GO:0046982">
    <property type="term" value="F:protein heterodimerization activity"/>
    <property type="evidence" value="ECO:0007669"/>
    <property type="project" value="InterPro"/>
</dbReference>
<feature type="region of interest" description="Disordered" evidence="3">
    <location>
        <begin position="70"/>
        <end position="108"/>
    </location>
</feature>
<dbReference type="Proteomes" id="UP000007264">
    <property type="component" value="Unassembled WGS sequence"/>
</dbReference>
<dbReference type="KEGG" id="csl:COCSUDRAFT_40465"/>
<sequence length="253" mass="27446">MAAKRAPTAFFIFSEEQREATRAECQAQAEPRVKVSVGAVAKAIGEKWRALTDEEKASYKEKVAERAKALASAAADSAPAAGEQGEGEDHVGEEQERDHHADAQQNTNPFGFPLSLIKRIMCLDPDVTRISGDGLKAVAKAAELMVEILGSRAAKEALSHKRKTIKLGDVERAVRMDRRLVEIGLKEVLAEDMFREAGGKGPLKEAGNRGNVGRDEVMEGDAPQAANEAKAAGSKKRAKEDDKVRHITDFFAR</sequence>
<dbReference type="CDD" id="cd22929">
    <property type="entry name" value="HFD_POLE4-like"/>
    <property type="match status" value="1"/>
</dbReference>
<keyword evidence="2" id="KW-0539">Nucleus</keyword>
<dbReference type="GO" id="GO:0003677">
    <property type="term" value="F:DNA binding"/>
    <property type="evidence" value="ECO:0007669"/>
    <property type="project" value="UniProtKB-UniRule"/>
</dbReference>
<dbReference type="Pfam" id="PF00808">
    <property type="entry name" value="CBFD_NFYB_HMF"/>
    <property type="match status" value="1"/>
</dbReference>
<dbReference type="InterPro" id="IPR036910">
    <property type="entry name" value="HMG_box_dom_sf"/>
</dbReference>
<comment type="caution">
    <text evidence="5">The sequence shown here is derived from an EMBL/GenBank/DDBJ whole genome shotgun (WGS) entry which is preliminary data.</text>
</comment>
<dbReference type="Gene3D" id="1.10.20.10">
    <property type="entry name" value="Histone, subunit A"/>
    <property type="match status" value="1"/>
</dbReference>
<keyword evidence="6" id="KW-1185">Reference proteome</keyword>
<keyword evidence="1 2" id="KW-0238">DNA-binding</keyword>
<dbReference type="GO" id="GO:0005634">
    <property type="term" value="C:nucleus"/>
    <property type="evidence" value="ECO:0007669"/>
    <property type="project" value="UniProtKB-UniRule"/>
</dbReference>
<dbReference type="Pfam" id="PF00505">
    <property type="entry name" value="HMG_box"/>
    <property type="match status" value="1"/>
</dbReference>
<dbReference type="eggNOG" id="KOG0381">
    <property type="taxonomic scope" value="Eukaryota"/>
</dbReference>
<evidence type="ECO:0000256" key="1">
    <source>
        <dbReference type="ARBA" id="ARBA00023125"/>
    </source>
</evidence>
<dbReference type="AlphaFoldDB" id="I0Z3B4"/>
<dbReference type="Gene3D" id="1.10.30.10">
    <property type="entry name" value="High mobility group box domain"/>
    <property type="match status" value="1"/>
</dbReference>
<dbReference type="SUPFAM" id="SSF47113">
    <property type="entry name" value="Histone-fold"/>
    <property type="match status" value="1"/>
</dbReference>
<evidence type="ECO:0000259" key="4">
    <source>
        <dbReference type="PROSITE" id="PS50118"/>
    </source>
</evidence>
<proteinExistence type="predicted"/>
<dbReference type="OrthoDB" id="547080at2759"/>
<feature type="compositionally biased region" description="Low complexity" evidence="3">
    <location>
        <begin position="70"/>
        <end position="81"/>
    </location>
</feature>
<gene>
    <name evidence="5" type="ORF">COCSUDRAFT_40465</name>
</gene>